<dbReference type="Proteomes" id="UP000801492">
    <property type="component" value="Unassembled WGS sequence"/>
</dbReference>
<dbReference type="Gene3D" id="3.40.50.620">
    <property type="entry name" value="HUPs"/>
    <property type="match status" value="1"/>
</dbReference>
<evidence type="ECO:0000313" key="3">
    <source>
        <dbReference type="Proteomes" id="UP000801492"/>
    </source>
</evidence>
<evidence type="ECO:0000313" key="2">
    <source>
        <dbReference type="EMBL" id="KAF2888492.1"/>
    </source>
</evidence>
<accession>A0A8K0G4U7</accession>
<protein>
    <submittedName>
        <fullName evidence="2">Uncharacterized protein</fullName>
    </submittedName>
</protein>
<dbReference type="InterPro" id="IPR014729">
    <property type="entry name" value="Rossmann-like_a/b/a_fold"/>
</dbReference>
<dbReference type="EMBL" id="VTPC01076810">
    <property type="protein sequence ID" value="KAF2888492.1"/>
    <property type="molecule type" value="Genomic_DNA"/>
</dbReference>
<name>A0A8K0G4U7_IGNLU</name>
<comment type="caution">
    <text evidence="2">The sequence shown here is derived from an EMBL/GenBank/DDBJ whole genome shotgun (WGS) entry which is preliminary data.</text>
</comment>
<dbReference type="AlphaFoldDB" id="A0A8K0G4U7"/>
<dbReference type="PANTHER" id="PTHR43686:SF1">
    <property type="entry name" value="AMINOTRAN_5 DOMAIN-CONTAINING PROTEIN"/>
    <property type="match status" value="1"/>
</dbReference>
<reference evidence="2" key="1">
    <citation type="submission" date="2019-08" db="EMBL/GenBank/DDBJ databases">
        <title>The genome of the North American firefly Photinus pyralis.</title>
        <authorList>
            <consortium name="Photinus pyralis genome working group"/>
            <person name="Fallon T.R."/>
            <person name="Sander Lower S.E."/>
            <person name="Weng J.-K."/>
        </authorList>
    </citation>
    <scope>NUCLEOTIDE SEQUENCE</scope>
    <source>
        <strain evidence="2">TRF0915ILg1</strain>
        <tissue evidence="2">Whole body</tissue>
    </source>
</reference>
<proteinExistence type="predicted"/>
<dbReference type="SUPFAM" id="SSF52402">
    <property type="entry name" value="Adenine nucleotide alpha hydrolases-like"/>
    <property type="match status" value="1"/>
</dbReference>
<evidence type="ECO:0000256" key="1">
    <source>
        <dbReference type="SAM" id="MobiDB-lite"/>
    </source>
</evidence>
<organism evidence="2 3">
    <name type="scientific">Ignelater luminosus</name>
    <name type="common">Cucubano</name>
    <name type="synonym">Pyrophorus luminosus</name>
    <dbReference type="NCBI Taxonomy" id="2038154"/>
    <lineage>
        <taxon>Eukaryota</taxon>
        <taxon>Metazoa</taxon>
        <taxon>Ecdysozoa</taxon>
        <taxon>Arthropoda</taxon>
        <taxon>Hexapoda</taxon>
        <taxon>Insecta</taxon>
        <taxon>Pterygota</taxon>
        <taxon>Neoptera</taxon>
        <taxon>Endopterygota</taxon>
        <taxon>Coleoptera</taxon>
        <taxon>Polyphaga</taxon>
        <taxon>Elateriformia</taxon>
        <taxon>Elateroidea</taxon>
        <taxon>Elateridae</taxon>
        <taxon>Agrypninae</taxon>
        <taxon>Pyrophorini</taxon>
        <taxon>Ignelater</taxon>
    </lineage>
</organism>
<dbReference type="PANTHER" id="PTHR43686">
    <property type="entry name" value="SULFURTRANSFERASE-RELATED"/>
    <property type="match status" value="1"/>
</dbReference>
<gene>
    <name evidence="2" type="ORF">ILUMI_17681</name>
</gene>
<feature type="compositionally biased region" description="Acidic residues" evidence="1">
    <location>
        <begin position="101"/>
        <end position="110"/>
    </location>
</feature>
<feature type="region of interest" description="Disordered" evidence="1">
    <location>
        <begin position="92"/>
        <end position="116"/>
    </location>
</feature>
<dbReference type="OrthoDB" id="420046at2759"/>
<sequence length="116" mass="13762">MKAHYYIRDQNLRVIRPFVYVREKAIRHFIVTQKLPANLEANHFENTKERLRARQMLAQQEILFPKLYGNIRSAMHPIIGFEIHDKVVKSKRKIKSKDSEDISDDETDEEPITKAD</sequence>
<keyword evidence="3" id="KW-1185">Reference proteome</keyword>